<evidence type="ECO:0000313" key="1">
    <source>
        <dbReference type="EMBL" id="MFD0629197.1"/>
    </source>
</evidence>
<accession>A0ABW2X6H0</accession>
<gene>
    <name evidence="1" type="ORF">ACFQ2K_47860</name>
</gene>
<reference evidence="2" key="1">
    <citation type="journal article" date="2019" name="Int. J. Syst. Evol. Microbiol.">
        <title>The Global Catalogue of Microorganisms (GCM) 10K type strain sequencing project: providing services to taxonomists for standard genome sequencing and annotation.</title>
        <authorList>
            <consortium name="The Broad Institute Genomics Platform"/>
            <consortium name="The Broad Institute Genome Sequencing Center for Infectious Disease"/>
            <person name="Wu L."/>
            <person name="Ma J."/>
        </authorList>
    </citation>
    <scope>NUCLEOTIDE SEQUENCE [LARGE SCALE GENOMIC DNA]</scope>
    <source>
        <strain evidence="2">JCM 12607</strain>
    </source>
</reference>
<keyword evidence="2" id="KW-1185">Reference proteome</keyword>
<evidence type="ECO:0000313" key="2">
    <source>
        <dbReference type="Proteomes" id="UP001596915"/>
    </source>
</evidence>
<dbReference type="Proteomes" id="UP001596915">
    <property type="component" value="Unassembled WGS sequence"/>
</dbReference>
<comment type="caution">
    <text evidence="1">The sequence shown here is derived from an EMBL/GenBank/DDBJ whole genome shotgun (WGS) entry which is preliminary data.</text>
</comment>
<dbReference type="EMBL" id="JBHTGL010000008">
    <property type="protein sequence ID" value="MFD0629197.1"/>
    <property type="molecule type" value="Genomic_DNA"/>
</dbReference>
<protein>
    <submittedName>
        <fullName evidence="1">DUF4303 domain-containing protein</fullName>
    </submittedName>
</protein>
<name>A0ABW2X6H0_9ACTN</name>
<sequence>MRFDWAGLQTAIRDQVVGFVRRMCAEHPDEHIYGAAVHEFYAESGGTIAWTLVGVASEERLAAAAPDALDAQALRWSPADWPWQLDPGAAEEEWASRLETAATAGDGRHWDTVHERYLRTAAKACTAARKQLVADGIVGRDFVVVAMDEAWELIPLSLTRAQVRKHFPELDAEQREADRLAALPPEQQVAELVAIVESHSSPLPSEQAMQWLRALGGLSVPAALARLDSSPDKWLWAKLLADIGIASAEVSDALERTMANKHLDEPDRSWAAAALSRLGRMDLVVKRLDSIPPGVAVQGFAAPYTSFRDHGTHGPLDYAPLESALAVCPDHHPAVSEQLAPGRGLCSIGPDEAGTALAALASALPVVRRHALLVLSDTPLNAEQRRHYTARLKHLRQDDPDPLVREAAATLGG</sequence>
<organism evidence="1 2">
    <name type="scientific">Streptomyces sanglieri</name>
    <dbReference type="NCBI Taxonomy" id="193460"/>
    <lineage>
        <taxon>Bacteria</taxon>
        <taxon>Bacillati</taxon>
        <taxon>Actinomycetota</taxon>
        <taxon>Actinomycetes</taxon>
        <taxon>Kitasatosporales</taxon>
        <taxon>Streptomycetaceae</taxon>
        <taxon>Streptomyces</taxon>
    </lineage>
</organism>
<proteinExistence type="predicted"/>